<keyword evidence="9" id="KW-0732">Signal</keyword>
<dbReference type="Proteomes" id="UP000295748">
    <property type="component" value="Chromosome"/>
</dbReference>
<evidence type="ECO:0000256" key="3">
    <source>
        <dbReference type="ARBA" id="ARBA00012780"/>
    </source>
</evidence>
<comment type="catalytic activity">
    <reaction evidence="1">
        <text>Hydrolysis of (1-&gt;3)-beta-D-glucosidic linkages in (1-&gt;3)-beta-D-glucans.</text>
        <dbReference type="EC" id="3.2.1.39"/>
    </reaction>
</comment>
<keyword evidence="7" id="KW-0961">Cell wall biogenesis/degradation</keyword>
<dbReference type="EC" id="3.2.1.39" evidence="3"/>
<proteinExistence type="inferred from homology"/>
<name>A0ABX5SV25_9MICO</name>
<gene>
    <name evidence="11" type="ORF">E4K62_10610</name>
</gene>
<dbReference type="InterPro" id="IPR005200">
    <property type="entry name" value="Endo-beta-glucanase"/>
</dbReference>
<keyword evidence="5" id="KW-0119">Carbohydrate metabolism</keyword>
<evidence type="ECO:0000256" key="8">
    <source>
        <dbReference type="ARBA" id="ARBA00023326"/>
    </source>
</evidence>
<evidence type="ECO:0000256" key="5">
    <source>
        <dbReference type="ARBA" id="ARBA00023277"/>
    </source>
</evidence>
<evidence type="ECO:0000256" key="4">
    <source>
        <dbReference type="ARBA" id="ARBA00022801"/>
    </source>
</evidence>
<evidence type="ECO:0000256" key="1">
    <source>
        <dbReference type="ARBA" id="ARBA00000382"/>
    </source>
</evidence>
<organism evidence="11 12">
    <name type="scientific">Microbacterium wangchenii</name>
    <dbReference type="NCBI Taxonomy" id="2541726"/>
    <lineage>
        <taxon>Bacteria</taxon>
        <taxon>Bacillati</taxon>
        <taxon>Actinomycetota</taxon>
        <taxon>Actinomycetes</taxon>
        <taxon>Micrococcales</taxon>
        <taxon>Microbacteriaceae</taxon>
        <taxon>Microbacterium</taxon>
    </lineage>
</organism>
<evidence type="ECO:0000313" key="12">
    <source>
        <dbReference type="Proteomes" id="UP000295748"/>
    </source>
</evidence>
<dbReference type="Pfam" id="PF17652">
    <property type="entry name" value="Glyco_hydro81C"/>
    <property type="match status" value="1"/>
</dbReference>
<dbReference type="PROSITE" id="PS51257">
    <property type="entry name" value="PROKAR_LIPOPROTEIN"/>
    <property type="match status" value="1"/>
</dbReference>
<keyword evidence="12" id="KW-1185">Reference proteome</keyword>
<evidence type="ECO:0000256" key="2">
    <source>
        <dbReference type="ARBA" id="ARBA00010730"/>
    </source>
</evidence>
<evidence type="ECO:0000256" key="7">
    <source>
        <dbReference type="ARBA" id="ARBA00023316"/>
    </source>
</evidence>
<comment type="similarity">
    <text evidence="2">Belongs to the glycosyl hydrolase 81 family.</text>
</comment>
<dbReference type="PANTHER" id="PTHR31983">
    <property type="entry name" value="ENDO-1,3(4)-BETA-GLUCANASE 1"/>
    <property type="match status" value="1"/>
</dbReference>
<feature type="domain" description="Glycosyl hydrolase family 81 C-terminal" evidence="10">
    <location>
        <begin position="319"/>
        <end position="584"/>
    </location>
</feature>
<dbReference type="EMBL" id="CP038266">
    <property type="protein sequence ID" value="QBR89097.1"/>
    <property type="molecule type" value="Genomic_DNA"/>
</dbReference>
<feature type="signal peptide" evidence="9">
    <location>
        <begin position="1"/>
        <end position="23"/>
    </location>
</feature>
<keyword evidence="8" id="KW-0624">Polysaccharide degradation</keyword>
<evidence type="ECO:0000256" key="6">
    <source>
        <dbReference type="ARBA" id="ARBA00023295"/>
    </source>
</evidence>
<reference evidence="11 12" key="1">
    <citation type="submission" date="2019-03" db="EMBL/GenBank/DDBJ databases">
        <authorList>
            <person name="Dong K."/>
        </authorList>
    </citation>
    <scope>NUCLEOTIDE SEQUENCE [LARGE SCALE GENOMIC DNA]</scope>
    <source>
        <strain evidence="12">dk512</strain>
    </source>
</reference>
<accession>A0ABX5SV25</accession>
<protein>
    <recommendedName>
        <fullName evidence="3">glucan endo-1,3-beta-D-glucosidase</fullName>
        <ecNumber evidence="3">3.2.1.39</ecNumber>
    </recommendedName>
</protein>
<evidence type="ECO:0000256" key="9">
    <source>
        <dbReference type="SAM" id="SignalP"/>
    </source>
</evidence>
<sequence length="664" mass="68886">MTARRLPAALAVAAVLVFSGCTATTPADQAAPTGTAEPSTSIAALPVESVADIGEARLAEDLIPPTNRWYSGLVFGAQPQPVYPFPLAFAADDDAFTVDLPAVTATEKTIAASFGAGLRIGLDADRFAAVRADPVSVTLRWWSGDDPIGDVTIAEGSPVVGFTAARESTLVPAAPLRSAGDDVWTATADDTAFGVVARGARWDGKALTVPEGGHAQWFAIPEDSDVSAWAEALDAPVDGVHVETGAASASTRLTYTGTDSTVLVPFPTQAGAGSDCDLGTFATAYGEADACRGTELAWTVPETSPRAAFDLGAIDDETRAAIAAQAAADLDATPPLPADTYYGGKALARLAALLTLARDLGDTALADRVAVRLWTELAPWAEADGCRERDSRCFVYDDALRTVVGKTPTFGSEEGNDHHFHYGYFLTAAAALVAAQPEKADALATVMDILAADIAAGAAEEALPRLRVFDPYRGHSWASGLSPFADGNNQESSSEAVAAWNGLALWAEIRGDDGLAHTARWLLSAEVAAARALWLEPDSDTLAEGFDHPVVSLTWGGKRDYATWFSPEPSAILGIQVLPLTPVALDYLAQDPGRVARNVADAGPQAFSGPLGEYVLMYSALGGAAPHAAATEALAALPADGLDDGNSKAVMMAWLAAIEASPGR</sequence>
<dbReference type="PANTHER" id="PTHR31983:SF0">
    <property type="entry name" value="GLUCAN ENDO-1,3-BETA-D-GLUCOSIDASE 2"/>
    <property type="match status" value="1"/>
</dbReference>
<evidence type="ECO:0000259" key="10">
    <source>
        <dbReference type="Pfam" id="PF17652"/>
    </source>
</evidence>
<dbReference type="PROSITE" id="PS52008">
    <property type="entry name" value="GH81"/>
    <property type="match status" value="1"/>
</dbReference>
<dbReference type="Gene3D" id="2.70.98.30">
    <property type="entry name" value="Golgi alpha-mannosidase II, domain 4"/>
    <property type="match status" value="1"/>
</dbReference>
<dbReference type="RefSeq" id="WP_135067262.1">
    <property type="nucleotide sequence ID" value="NZ_CP038266.1"/>
</dbReference>
<feature type="chain" id="PRO_5046601461" description="glucan endo-1,3-beta-D-glucosidase" evidence="9">
    <location>
        <begin position="24"/>
        <end position="664"/>
    </location>
</feature>
<dbReference type="InterPro" id="IPR040720">
    <property type="entry name" value="GH81_C"/>
</dbReference>
<keyword evidence="4" id="KW-0378">Hydrolase</keyword>
<evidence type="ECO:0000313" key="11">
    <source>
        <dbReference type="EMBL" id="QBR89097.1"/>
    </source>
</evidence>
<keyword evidence="6" id="KW-0326">Glycosidase</keyword>